<dbReference type="CDD" id="cd06225">
    <property type="entry name" value="HAMP"/>
    <property type="match status" value="1"/>
</dbReference>
<evidence type="ECO:0000313" key="7">
    <source>
        <dbReference type="Proteomes" id="UP001144096"/>
    </source>
</evidence>
<dbReference type="Proteomes" id="UP001144096">
    <property type="component" value="Unassembled WGS sequence"/>
</dbReference>
<evidence type="ECO:0000256" key="4">
    <source>
        <dbReference type="SAM" id="Phobius"/>
    </source>
</evidence>
<keyword evidence="2 4" id="KW-1133">Transmembrane helix</keyword>
<dbReference type="PANTHER" id="PTHR32089">
    <property type="entry name" value="METHYL-ACCEPTING CHEMOTAXIS PROTEIN MCPB"/>
    <property type="match status" value="1"/>
</dbReference>
<feature type="transmembrane region" description="Helical" evidence="4">
    <location>
        <begin position="303"/>
        <end position="323"/>
    </location>
</feature>
<dbReference type="GO" id="GO:0016020">
    <property type="term" value="C:membrane"/>
    <property type="evidence" value="ECO:0007669"/>
    <property type="project" value="InterPro"/>
</dbReference>
<dbReference type="PANTHER" id="PTHR32089:SF112">
    <property type="entry name" value="LYSOZYME-LIKE PROTEIN-RELATED"/>
    <property type="match status" value="1"/>
</dbReference>
<gene>
    <name evidence="6" type="ORF">M8542_38840</name>
</gene>
<dbReference type="InterPro" id="IPR003660">
    <property type="entry name" value="HAMP_dom"/>
</dbReference>
<evidence type="ECO:0000313" key="6">
    <source>
        <dbReference type="EMBL" id="MCR6488801.1"/>
    </source>
</evidence>
<feature type="transmembrane region" description="Helical" evidence="4">
    <location>
        <begin position="20"/>
        <end position="46"/>
    </location>
</feature>
<dbReference type="Gene3D" id="6.10.340.10">
    <property type="match status" value="2"/>
</dbReference>
<dbReference type="AlphaFoldDB" id="A0A9X2SQ22"/>
<dbReference type="GO" id="GO:0007165">
    <property type="term" value="P:signal transduction"/>
    <property type="evidence" value="ECO:0007669"/>
    <property type="project" value="InterPro"/>
</dbReference>
<feature type="compositionally biased region" description="Pro residues" evidence="3">
    <location>
        <begin position="741"/>
        <end position="754"/>
    </location>
</feature>
<dbReference type="PROSITE" id="PS50885">
    <property type="entry name" value="HAMP"/>
    <property type="match status" value="2"/>
</dbReference>
<evidence type="ECO:0000256" key="3">
    <source>
        <dbReference type="SAM" id="MobiDB-lite"/>
    </source>
</evidence>
<organism evidence="6 7">
    <name type="scientific">Amycolatopsis iheyensis</name>
    <dbReference type="NCBI Taxonomy" id="2945988"/>
    <lineage>
        <taxon>Bacteria</taxon>
        <taxon>Bacillati</taxon>
        <taxon>Actinomycetota</taxon>
        <taxon>Actinomycetes</taxon>
        <taxon>Pseudonocardiales</taxon>
        <taxon>Pseudonocardiaceae</taxon>
        <taxon>Amycolatopsis</taxon>
    </lineage>
</organism>
<name>A0A9X2SQ22_9PSEU</name>
<keyword evidence="4" id="KW-0472">Membrane</keyword>
<dbReference type="RefSeq" id="WP_257925370.1">
    <property type="nucleotide sequence ID" value="NZ_JAMXQV010000028.1"/>
</dbReference>
<reference evidence="6" key="1">
    <citation type="submission" date="2022-06" db="EMBL/GenBank/DDBJ databases">
        <title>Amycolatopsis iheyaensis sp. nov., a new species of the genus Amycolatopsis isolated from soil in Iheya island, Japan.</title>
        <authorList>
            <person name="Ngamcharungchit C."/>
            <person name="Kanto H."/>
            <person name="Take A."/>
            <person name="Intra B."/>
            <person name="Matsumoto A."/>
            <person name="Panbangred W."/>
            <person name="Inahashi Y."/>
        </authorList>
    </citation>
    <scope>NUCLEOTIDE SEQUENCE</scope>
    <source>
        <strain evidence="6">OK19-0408</strain>
    </source>
</reference>
<sequence length="789" mass="82961">MNQRKDRAARLRAQIPEAGFPRGAGVASAATFVLLLLIAAFTALYLSTAGPLSLIRANDAAGRVPDEVTAGQQRTTAGLAQSVATSATAAAGDLQVAAGSGVFDTADDTALLTRLGETYEDWRGVVVYDPAAQKVLATRGEPVPVETLRGVAVANLTVRPVARPGDTPLVLTALPLTGARAGKLLVVSTALRGTTGDLDKDSQQQVRLVTADGALLHTHGADIAATDRPAQELLARAATAAAAGQSGVLTGDAVSEKGPRGVSTERAPLVSYAPVTPSSIGGSLGLSVVSFSRFPVEAVPARWPGLIPAAALLALAVAGFVLLRRAVVAPIRRLRTDALAVAAGELGKPVRPSRIREVNRVTTAMERYRSKLRRRKPAPKVRPFVSAQLVIVLVALALLGWSGAVAATLGRQHADVSPTMLSEHGVRVTRSADTLRRSLAEGLTDLQAVARLGKGKEPDQLRGMLDRLADTESRFRSVYVADADGAVRLLAGRESLRDPVKLPEGEGLRQHNTSGRVPIVYAFTPLPDSKNVLVGEYDVPRMAELLGSAGGRVRVVDEGKRTIADTEGYLAFSALTDPALIKNVDAAQSGKDARETTPGALVAAQRVADKGNAAALKWVVVAEQPIGSLGVADNTVRSGARVAALLTAVVALMLFAWHLLVVVRPLRRVGEEASRIAAGETGAVVYPQRQDEIGTIASCVEICRQALTDGRDRLGEVRRPTGAATDETELLQKIVDEPEPAPEPKPKPQSPPRPRAARPRPQTPPRIPARTPEEKAKSDYLSWLDGAGV</sequence>
<feature type="domain" description="HAMP" evidence="5">
    <location>
        <begin position="660"/>
        <end position="712"/>
    </location>
</feature>
<evidence type="ECO:0000256" key="1">
    <source>
        <dbReference type="ARBA" id="ARBA00022692"/>
    </source>
</evidence>
<protein>
    <submittedName>
        <fullName evidence="6">HAMP domain-containing protein</fullName>
    </submittedName>
</protein>
<evidence type="ECO:0000256" key="2">
    <source>
        <dbReference type="ARBA" id="ARBA00022989"/>
    </source>
</evidence>
<feature type="transmembrane region" description="Helical" evidence="4">
    <location>
        <begin position="642"/>
        <end position="663"/>
    </location>
</feature>
<dbReference type="Pfam" id="PF00672">
    <property type="entry name" value="HAMP"/>
    <property type="match status" value="2"/>
</dbReference>
<feature type="region of interest" description="Disordered" evidence="3">
    <location>
        <begin position="734"/>
        <end position="789"/>
    </location>
</feature>
<dbReference type="EMBL" id="JAMXQV010000028">
    <property type="protein sequence ID" value="MCR6488801.1"/>
    <property type="molecule type" value="Genomic_DNA"/>
</dbReference>
<proteinExistence type="predicted"/>
<dbReference type="SUPFAM" id="SSF158472">
    <property type="entry name" value="HAMP domain-like"/>
    <property type="match status" value="1"/>
</dbReference>
<feature type="transmembrane region" description="Helical" evidence="4">
    <location>
        <begin position="381"/>
        <end position="401"/>
    </location>
</feature>
<dbReference type="SMART" id="SM00304">
    <property type="entry name" value="HAMP"/>
    <property type="match status" value="2"/>
</dbReference>
<accession>A0A9X2SQ22</accession>
<feature type="domain" description="HAMP" evidence="5">
    <location>
        <begin position="325"/>
        <end position="377"/>
    </location>
</feature>
<evidence type="ECO:0000259" key="5">
    <source>
        <dbReference type="PROSITE" id="PS50885"/>
    </source>
</evidence>
<keyword evidence="7" id="KW-1185">Reference proteome</keyword>
<keyword evidence="1 4" id="KW-0812">Transmembrane</keyword>
<comment type="caution">
    <text evidence="6">The sequence shown here is derived from an EMBL/GenBank/DDBJ whole genome shotgun (WGS) entry which is preliminary data.</text>
</comment>